<evidence type="ECO:0000256" key="1">
    <source>
        <dbReference type="SAM" id="MobiDB-lite"/>
    </source>
</evidence>
<evidence type="ECO:0000313" key="4">
    <source>
        <dbReference type="Proteomes" id="UP000058925"/>
    </source>
</evidence>
<keyword evidence="4" id="KW-1185">Reference proteome</keyword>
<gene>
    <name evidence="3" type="ORF">NMY3_01765</name>
</gene>
<protein>
    <recommendedName>
        <fullName evidence="2">DUF2382 domain-containing protein</fullName>
    </recommendedName>
</protein>
<dbReference type="Pfam" id="PF09557">
    <property type="entry name" value="DUF2382"/>
    <property type="match status" value="1"/>
</dbReference>
<sequence>MNNNSIVPHDNIITPIKDSLPSRDINSQLKEVIVERIPIHAEEFEVTKEVTETKLYLEKRWIKSTKKIEVPINYEEMFINGKEFDSYSHNELVEIYSKVKEKISEVFNPNQTEVDANQHDKRRSGYNRHYPNDLDIQLQKDEDTTKTTLLPTEKESSQSEKKPLLSNSEDSTVNSQIQLSDNINNNNSFEEEEQIIPIWGEQVIIDKKMVKLGEITIKKSRIVEKRHVNVEVRKEKVTVKYPDGKKEEFT</sequence>
<dbReference type="GeneID" id="60421770"/>
<dbReference type="AlphaFoldDB" id="A0A654LWY6"/>
<evidence type="ECO:0000259" key="2">
    <source>
        <dbReference type="Pfam" id="PF09557"/>
    </source>
</evidence>
<evidence type="ECO:0000313" key="3">
    <source>
        <dbReference type="EMBL" id="ALI35968.1"/>
    </source>
</evidence>
<proteinExistence type="predicted"/>
<dbReference type="EMBL" id="CP012850">
    <property type="protein sequence ID" value="ALI35968.1"/>
    <property type="molecule type" value="Genomic_DNA"/>
</dbReference>
<feature type="compositionally biased region" description="Basic and acidic residues" evidence="1">
    <location>
        <begin position="152"/>
        <end position="163"/>
    </location>
</feature>
<accession>A0A654LWY6</accession>
<dbReference type="Proteomes" id="UP000058925">
    <property type="component" value="Chromosome"/>
</dbReference>
<dbReference type="KEGG" id="taa:NMY3_01765"/>
<name>A0A654LWY6_9ARCH</name>
<dbReference type="RefSeq" id="WP_196818327.1">
    <property type="nucleotide sequence ID" value="NZ_CP012850.1"/>
</dbReference>
<organism evidence="3 4">
    <name type="scientific">Candidatus Nitrosocosmicus oleophilus</name>
    <dbReference type="NCBI Taxonomy" id="1353260"/>
    <lineage>
        <taxon>Archaea</taxon>
        <taxon>Nitrososphaerota</taxon>
        <taxon>Nitrososphaeria</taxon>
        <taxon>Nitrososphaerales</taxon>
        <taxon>Nitrososphaeraceae</taxon>
        <taxon>Candidatus Nitrosocosmicus</taxon>
    </lineage>
</organism>
<dbReference type="OrthoDB" id="384662at2157"/>
<feature type="region of interest" description="Disordered" evidence="1">
    <location>
        <begin position="110"/>
        <end position="174"/>
    </location>
</feature>
<dbReference type="InterPro" id="IPR019060">
    <property type="entry name" value="DUF2382"/>
</dbReference>
<reference evidence="4" key="1">
    <citation type="submission" date="2015-10" db="EMBL/GenBank/DDBJ databases">
        <title>Niche specialization of a soil ammonia-oxidizing archaeon, Candidatus Nitrosocosmicus oleophilus.</title>
        <authorList>
            <person name="Jung M.-Y."/>
            <person name="Rhee S.-K."/>
        </authorList>
    </citation>
    <scope>NUCLEOTIDE SEQUENCE [LARGE SCALE GENOMIC DNA]</scope>
    <source>
        <strain evidence="4">MY3</strain>
    </source>
</reference>
<feature type="domain" description="DUF2382" evidence="2">
    <location>
        <begin position="180"/>
        <end position="239"/>
    </location>
</feature>